<feature type="transmembrane region" description="Helical" evidence="1">
    <location>
        <begin position="101"/>
        <end position="122"/>
    </location>
</feature>
<dbReference type="OrthoDB" id="4921038at2"/>
<feature type="transmembrane region" description="Helical" evidence="1">
    <location>
        <begin position="382"/>
        <end position="406"/>
    </location>
</feature>
<dbReference type="InterPro" id="IPR004445">
    <property type="entry name" value="GltS"/>
</dbReference>
<dbReference type="STRING" id="550540.Fbal_3033"/>
<keyword evidence="1" id="KW-0769">Symport</keyword>
<sequence length="408" mass="43734">MPASGPIQVPVEGFVSFTIAILLLFIGKSITQRSPLLRKYSIPEPVIGGFVCAATVAVLYYVFGRQIEFDLEARDALLLYFFAGIGLRADIATLVKGGRPLFTLLLLASSFIVLQNLLGMAVAGGFGMDPKAGLLSGSISLTGGVGTTLAWAPTFVDELGIANAMELGIASNTVGLIAACVIGGPIARYLIQRHRIQPSGDNDLDIGIQHDDEHRTHLSYYGVLWAWLWLNVCLMLGYSLNETLEEAGVKLPMFVSCLIAGILVGNLGRWLSRNRERQWADEGQQGLALISDICLGMFLTMALMGLKLWELEGLLGYLSIAMGTQIALSISFTLLLVYRLMGKNYDAVVVSAGFGGITLGSTATAIVNMTAVTQQYGASHQAFIIVPLVCGFFIDIVNALVIGFFVGL</sequence>
<comment type="similarity">
    <text evidence="1">Belongs to the glutamate:Na(+) symporter (ESS) (TC 2.A.27) family.</text>
</comment>
<feature type="transmembrane region" description="Helical" evidence="1">
    <location>
        <begin position="46"/>
        <end position="64"/>
    </location>
</feature>
<organism evidence="3 4">
    <name type="scientific">Ferrimonas balearica (strain DSM 9799 / CCM 4581 / KCTC 23876 / PAT)</name>
    <dbReference type="NCBI Taxonomy" id="550540"/>
    <lineage>
        <taxon>Bacteria</taxon>
        <taxon>Pseudomonadati</taxon>
        <taxon>Pseudomonadota</taxon>
        <taxon>Gammaproteobacteria</taxon>
        <taxon>Alteromonadales</taxon>
        <taxon>Ferrimonadaceae</taxon>
        <taxon>Ferrimonas</taxon>
    </lineage>
</organism>
<keyword evidence="1" id="KW-1133">Transmembrane helix</keyword>
<dbReference type="EMBL" id="CP002209">
    <property type="protein sequence ID" value="ADN77233.1"/>
    <property type="molecule type" value="Genomic_DNA"/>
</dbReference>
<keyword evidence="1" id="KW-0812">Transmembrane</keyword>
<dbReference type="GeneID" id="67183256"/>
<keyword evidence="1" id="KW-0997">Cell inner membrane</keyword>
<dbReference type="GO" id="GO:0005886">
    <property type="term" value="C:plasma membrane"/>
    <property type="evidence" value="ECO:0007669"/>
    <property type="project" value="UniProtKB-SubCell"/>
</dbReference>
<dbReference type="HOGENOM" id="CLU_040907_0_0_6"/>
<protein>
    <recommendedName>
        <fullName evidence="1 2">Sodium/glutamate symporter</fullName>
    </recommendedName>
</protein>
<reference evidence="3 4" key="1">
    <citation type="journal article" date="2010" name="Stand. Genomic Sci.">
        <title>Complete genome sequence of Ferrimonas balearica type strain (PAT).</title>
        <authorList>
            <person name="Nolan M."/>
            <person name="Sikorski J."/>
            <person name="Davenport K."/>
            <person name="Lucas S."/>
            <person name="Glavina Del Rio T."/>
            <person name="Tice H."/>
            <person name="Cheng J."/>
            <person name="Goodwin L."/>
            <person name="Pitluck S."/>
            <person name="Liolios K."/>
            <person name="Ivanova N."/>
            <person name="Mavromatis K."/>
            <person name="Ovchinnikova G."/>
            <person name="Pati A."/>
            <person name="Chen A."/>
            <person name="Palaniappan K."/>
            <person name="Land M."/>
            <person name="Hauser L."/>
            <person name="Chang Y."/>
            <person name="Jeffries C."/>
            <person name="Tapia R."/>
            <person name="Brettin T."/>
            <person name="Detter J."/>
            <person name="Han C."/>
            <person name="Yasawong M."/>
            <person name="Rohde M."/>
            <person name="Tindall B."/>
            <person name="Goker M."/>
            <person name="Woyke T."/>
            <person name="Bristow J."/>
            <person name="Eisen J."/>
            <person name="Markowitz V."/>
            <person name="Hugenholtz P."/>
            <person name="Kyrpides N."/>
            <person name="Klenk H."/>
            <person name="Lapidus A."/>
        </authorList>
    </citation>
    <scope>NUCLEOTIDE SEQUENCE [LARGE SCALE GENOMIC DNA]</scope>
    <source>
        <strain evidence="4">DSM 9799 / CCM 4581 / KCTC 23876 / PAT</strain>
    </source>
</reference>
<feature type="transmembrane region" description="Helical" evidence="1">
    <location>
        <begin position="76"/>
        <end position="95"/>
    </location>
</feature>
<gene>
    <name evidence="1" type="primary">gltS</name>
    <name evidence="3" type="ordered locus">Fbal_3033</name>
</gene>
<accession>E1STY9</accession>
<feature type="transmembrane region" description="Helical" evidence="1">
    <location>
        <begin position="315"/>
        <end position="338"/>
    </location>
</feature>
<keyword evidence="1" id="KW-0813">Transport</keyword>
<dbReference type="NCBIfam" id="TIGR00210">
    <property type="entry name" value="gltS"/>
    <property type="match status" value="1"/>
</dbReference>
<keyword evidence="1" id="KW-0406">Ion transport</keyword>
<feature type="transmembrane region" description="Helical" evidence="1">
    <location>
        <begin position="345"/>
        <end position="370"/>
    </location>
</feature>
<evidence type="ECO:0000256" key="2">
    <source>
        <dbReference type="NCBIfam" id="TIGR00210"/>
    </source>
</evidence>
<feature type="transmembrane region" description="Helical" evidence="1">
    <location>
        <begin position="7"/>
        <end position="26"/>
    </location>
</feature>
<keyword evidence="1" id="KW-0915">Sodium</keyword>
<dbReference type="PANTHER" id="PTHR36178">
    <property type="entry name" value="SLR0625 PROTEIN"/>
    <property type="match status" value="1"/>
</dbReference>
<dbReference type="Proteomes" id="UP000006683">
    <property type="component" value="Chromosome"/>
</dbReference>
<feature type="transmembrane region" description="Helical" evidence="1">
    <location>
        <begin position="289"/>
        <end position="309"/>
    </location>
</feature>
<dbReference type="HAMAP" id="MF_02062">
    <property type="entry name" value="GltS"/>
    <property type="match status" value="1"/>
</dbReference>
<feature type="transmembrane region" description="Helical" evidence="1">
    <location>
        <begin position="251"/>
        <end position="268"/>
    </location>
</feature>
<dbReference type="GO" id="GO:0015501">
    <property type="term" value="F:glutamate:sodium symporter activity"/>
    <property type="evidence" value="ECO:0007669"/>
    <property type="project" value="UniProtKB-UniRule"/>
</dbReference>
<dbReference type="KEGG" id="fbl:Fbal_3033"/>
<evidence type="ECO:0000256" key="1">
    <source>
        <dbReference type="HAMAP-Rule" id="MF_02062"/>
    </source>
</evidence>
<dbReference type="eggNOG" id="COG0786">
    <property type="taxonomic scope" value="Bacteria"/>
</dbReference>
<evidence type="ECO:0000313" key="4">
    <source>
        <dbReference type="Proteomes" id="UP000006683"/>
    </source>
</evidence>
<comment type="function">
    <text evidence="1">Catalyzes the sodium-dependent transport of glutamate.</text>
</comment>
<keyword evidence="1" id="KW-1003">Cell membrane</keyword>
<dbReference type="RefSeq" id="WP_013346539.1">
    <property type="nucleotide sequence ID" value="NC_014541.1"/>
</dbReference>
<proteinExistence type="inferred from homology"/>
<dbReference type="GO" id="GO:0015813">
    <property type="term" value="P:L-glutamate transmembrane transport"/>
    <property type="evidence" value="ECO:0007669"/>
    <property type="project" value="UniProtKB-UniRule"/>
</dbReference>
<name>E1STY9_FERBD</name>
<feature type="transmembrane region" description="Helical" evidence="1">
    <location>
        <begin position="134"/>
        <end position="153"/>
    </location>
</feature>
<comment type="subcellular location">
    <subcellularLocation>
        <location evidence="1">Cell inner membrane</location>
        <topology evidence="1">Multi-pass membrane protein</topology>
    </subcellularLocation>
</comment>
<feature type="transmembrane region" description="Helical" evidence="1">
    <location>
        <begin position="173"/>
        <end position="191"/>
    </location>
</feature>
<evidence type="ECO:0000313" key="3">
    <source>
        <dbReference type="EMBL" id="ADN77233.1"/>
    </source>
</evidence>
<keyword evidence="1" id="KW-0029">Amino-acid transport</keyword>
<dbReference type="Pfam" id="PF03616">
    <property type="entry name" value="Glt_symporter"/>
    <property type="match status" value="1"/>
</dbReference>
<dbReference type="AlphaFoldDB" id="E1STY9"/>
<keyword evidence="4" id="KW-1185">Reference proteome</keyword>
<keyword evidence="1" id="KW-0472">Membrane</keyword>
<feature type="transmembrane region" description="Helical" evidence="1">
    <location>
        <begin position="218"/>
        <end position="239"/>
    </location>
</feature>
<keyword evidence="1" id="KW-0739">Sodium transport</keyword>
<dbReference type="PANTHER" id="PTHR36178:SF1">
    <property type="entry name" value="SODIUM_GLUTAMATE SYMPORTER"/>
    <property type="match status" value="1"/>
</dbReference>